<comment type="caution">
    <text evidence="2">The sequence shown here is derived from an EMBL/GenBank/DDBJ whole genome shotgun (WGS) entry which is preliminary data.</text>
</comment>
<dbReference type="InterPro" id="IPR006059">
    <property type="entry name" value="SBP"/>
</dbReference>
<sequence length="438" mass="47386">MVRFRSSTRRGIGAVALGLALALAAGCSGSGDPGTGGTDGTTDSAPAAGTKIQFFLSGDANQGGGFAHMAAKYKEETGVEVEIVDIANSDLPTKLKNAAQANDLPAMARVGGIDPVWRSALVDLTPVTDASDIKMELAAVDEAAGEVLSVPTDVTAVGMFINKSLFDEAGVAYPQTEDEIWTWDEFVAAVNEVKEKTDTTYGMVMDRSSHRLKALFYEFGSEWFQPDADGQWQTNDGTAKALEFFKGLNDDSFMPRSVWLADGDGNALFKSGDIVAYMSGSWQIADFAQNITDFEWASVYLPKDVQRSTNYGNAANIVVFDGTGEEQVALDFVTWLYQPENYKELAETSGFLPAVNGIEVEYASHKEAFDLYNQEIEASPAIVGQIKQNDFAYEIAGLGTEGDPVRDETVKYLNDEQDLQTTIDTINRLLTEQLGPLP</sequence>
<dbReference type="Gene3D" id="3.40.190.10">
    <property type="entry name" value="Periplasmic binding protein-like II"/>
    <property type="match status" value="1"/>
</dbReference>
<dbReference type="PANTHER" id="PTHR43649:SF32">
    <property type="entry name" value="SUGAR BINDING SECRETED PROTEIN"/>
    <property type="match status" value="1"/>
</dbReference>
<evidence type="ECO:0000313" key="2">
    <source>
        <dbReference type="EMBL" id="ROR96719.1"/>
    </source>
</evidence>
<protein>
    <submittedName>
        <fullName evidence="2">Alpha-1,4-digalacturonate transport system substrate-binding protein</fullName>
    </submittedName>
</protein>
<reference evidence="2 3" key="1">
    <citation type="submission" date="2018-11" db="EMBL/GenBank/DDBJ databases">
        <title>Sequencing the genomes of 1000 actinobacteria strains.</title>
        <authorList>
            <person name="Klenk H.-P."/>
        </authorList>
    </citation>
    <scope>NUCLEOTIDE SEQUENCE [LARGE SCALE GENOMIC DNA]</scope>
    <source>
        <strain evidence="2 3">DSM 13521</strain>
    </source>
</reference>
<dbReference type="Proteomes" id="UP000275356">
    <property type="component" value="Unassembled WGS sequence"/>
</dbReference>
<dbReference type="PANTHER" id="PTHR43649">
    <property type="entry name" value="ARABINOSE-BINDING PROTEIN-RELATED"/>
    <property type="match status" value="1"/>
</dbReference>
<accession>A0A3N2DAA1</accession>
<name>A0A3N2DAA1_9MICO</name>
<dbReference type="AlphaFoldDB" id="A0A3N2DAA1"/>
<dbReference type="PROSITE" id="PS51257">
    <property type="entry name" value="PROKAR_LIPOPROTEIN"/>
    <property type="match status" value="1"/>
</dbReference>
<feature type="chain" id="PRO_5038989342" evidence="1">
    <location>
        <begin position="31"/>
        <end position="438"/>
    </location>
</feature>
<dbReference type="InterPro" id="IPR050490">
    <property type="entry name" value="Bact_solute-bd_prot1"/>
</dbReference>
<feature type="signal peptide" evidence="1">
    <location>
        <begin position="1"/>
        <end position="30"/>
    </location>
</feature>
<dbReference type="RefSeq" id="WP_123738857.1">
    <property type="nucleotide sequence ID" value="NZ_CALFQU010000041.1"/>
</dbReference>
<proteinExistence type="predicted"/>
<keyword evidence="1" id="KW-0732">Signal</keyword>
<organism evidence="2 3">
    <name type="scientific">Salana multivorans</name>
    <dbReference type="NCBI Taxonomy" id="120377"/>
    <lineage>
        <taxon>Bacteria</taxon>
        <taxon>Bacillati</taxon>
        <taxon>Actinomycetota</taxon>
        <taxon>Actinomycetes</taxon>
        <taxon>Micrococcales</taxon>
        <taxon>Beutenbergiaceae</taxon>
        <taxon>Salana</taxon>
    </lineage>
</organism>
<dbReference type="OrthoDB" id="6416561at2"/>
<dbReference type="Pfam" id="PF13416">
    <property type="entry name" value="SBP_bac_8"/>
    <property type="match status" value="1"/>
</dbReference>
<evidence type="ECO:0000313" key="3">
    <source>
        <dbReference type="Proteomes" id="UP000275356"/>
    </source>
</evidence>
<gene>
    <name evidence="2" type="ORF">EDD28_1310</name>
</gene>
<dbReference type="EMBL" id="RKHQ01000001">
    <property type="protein sequence ID" value="ROR96719.1"/>
    <property type="molecule type" value="Genomic_DNA"/>
</dbReference>
<dbReference type="SUPFAM" id="SSF53850">
    <property type="entry name" value="Periplasmic binding protein-like II"/>
    <property type="match status" value="1"/>
</dbReference>
<evidence type="ECO:0000256" key="1">
    <source>
        <dbReference type="SAM" id="SignalP"/>
    </source>
</evidence>
<keyword evidence="3" id="KW-1185">Reference proteome</keyword>